<reference evidence="1 2" key="1">
    <citation type="submission" date="2006-02" db="EMBL/GenBank/DDBJ databases">
        <authorList>
            <person name="Waterbury J."/>
            <person name="Ferriera S."/>
            <person name="Johnson J."/>
            <person name="Kravitz S."/>
            <person name="Halpern A."/>
            <person name="Remington K."/>
            <person name="Beeson K."/>
            <person name="Tran B."/>
            <person name="Rogers Y.-H."/>
            <person name="Friedman R."/>
            <person name="Venter J.C."/>
        </authorList>
    </citation>
    <scope>NUCLEOTIDE SEQUENCE [LARGE SCALE GENOMIC DNA]</scope>
    <source>
        <strain evidence="1 2">Nb-231</strain>
    </source>
</reference>
<name>A4BRC7_9GAMM</name>
<evidence type="ECO:0000313" key="1">
    <source>
        <dbReference type="EMBL" id="EAR21749.1"/>
    </source>
</evidence>
<protein>
    <submittedName>
        <fullName evidence="1">Uncharacterized protein</fullName>
    </submittedName>
</protein>
<proteinExistence type="predicted"/>
<comment type="caution">
    <text evidence="1">The sequence shown here is derived from an EMBL/GenBank/DDBJ whole genome shotgun (WGS) entry which is preliminary data.</text>
</comment>
<dbReference type="Proteomes" id="UP000003374">
    <property type="component" value="Unassembled WGS sequence"/>
</dbReference>
<dbReference type="STRING" id="314278.NB231_03430"/>
<sequence length="71" mass="7904">MSCAVEGMLERVGRIPWFTHFEINAELRIGDSGSRGKAERCLEKADRAYLITTSLKAETTLLFQAEVLDSA</sequence>
<keyword evidence="2" id="KW-1185">Reference proteome</keyword>
<accession>A4BRC7</accession>
<dbReference type="RefSeq" id="WP_004999752.1">
    <property type="nucleotide sequence ID" value="NZ_CH672427.1"/>
</dbReference>
<dbReference type="AlphaFoldDB" id="A4BRC7"/>
<dbReference type="HOGENOM" id="CLU_2735935_0_0_6"/>
<dbReference type="EMBL" id="AAOF01000006">
    <property type="protein sequence ID" value="EAR21749.1"/>
    <property type="molecule type" value="Genomic_DNA"/>
</dbReference>
<gene>
    <name evidence="1" type="ORF">NB231_03430</name>
</gene>
<evidence type="ECO:0000313" key="2">
    <source>
        <dbReference type="Proteomes" id="UP000003374"/>
    </source>
</evidence>
<organism evidence="1 2">
    <name type="scientific">Nitrococcus mobilis Nb-231</name>
    <dbReference type="NCBI Taxonomy" id="314278"/>
    <lineage>
        <taxon>Bacteria</taxon>
        <taxon>Pseudomonadati</taxon>
        <taxon>Pseudomonadota</taxon>
        <taxon>Gammaproteobacteria</taxon>
        <taxon>Chromatiales</taxon>
        <taxon>Ectothiorhodospiraceae</taxon>
        <taxon>Nitrococcus</taxon>
    </lineage>
</organism>